<dbReference type="Pfam" id="PF08240">
    <property type="entry name" value="ADH_N"/>
    <property type="match status" value="1"/>
</dbReference>
<gene>
    <name evidence="2" type="ORF">V474_16295</name>
</gene>
<name>A0A0J7XZ12_9SPHN</name>
<comment type="caution">
    <text evidence="2">The sequence shown here is derived from an EMBL/GenBank/DDBJ whole genome shotgun (WGS) entry which is preliminary data.</text>
</comment>
<dbReference type="Gene3D" id="3.40.50.720">
    <property type="entry name" value="NAD(P)-binding Rossmann-like Domain"/>
    <property type="match status" value="1"/>
</dbReference>
<dbReference type="PANTHER" id="PTHR45033">
    <property type="match status" value="1"/>
</dbReference>
<dbReference type="SUPFAM" id="SSF51735">
    <property type="entry name" value="NAD(P)-binding Rossmann-fold domains"/>
    <property type="match status" value="1"/>
</dbReference>
<reference evidence="2 3" key="1">
    <citation type="journal article" date="2015" name="G3 (Bethesda)">
        <title>Insights into Ongoing Evolution of the Hexachlorocyclohexane Catabolic Pathway from Comparative Genomics of Ten Sphingomonadaceae Strains.</title>
        <authorList>
            <person name="Pearce S.L."/>
            <person name="Oakeshott J.G."/>
            <person name="Pandey G."/>
        </authorList>
    </citation>
    <scope>NUCLEOTIDE SEQUENCE [LARGE SCALE GENOMIC DNA]</scope>
    <source>
        <strain evidence="2 3">LL02</strain>
    </source>
</reference>
<dbReference type="CDD" id="cd08276">
    <property type="entry name" value="MDR7"/>
    <property type="match status" value="1"/>
</dbReference>
<dbReference type="InterPro" id="IPR013154">
    <property type="entry name" value="ADH-like_N"/>
</dbReference>
<organism evidence="2 3">
    <name type="scientific">Novosphingobium barchaimii LL02</name>
    <dbReference type="NCBI Taxonomy" id="1114963"/>
    <lineage>
        <taxon>Bacteria</taxon>
        <taxon>Pseudomonadati</taxon>
        <taxon>Pseudomonadota</taxon>
        <taxon>Alphaproteobacteria</taxon>
        <taxon>Sphingomonadales</taxon>
        <taxon>Sphingomonadaceae</taxon>
        <taxon>Novosphingobium</taxon>
    </lineage>
</organism>
<proteinExistence type="predicted"/>
<dbReference type="EMBL" id="JACU01000004">
    <property type="protein sequence ID" value="KMS56478.1"/>
    <property type="molecule type" value="Genomic_DNA"/>
</dbReference>
<dbReference type="GO" id="GO:0016491">
    <property type="term" value="F:oxidoreductase activity"/>
    <property type="evidence" value="ECO:0007669"/>
    <property type="project" value="InterPro"/>
</dbReference>
<dbReference type="InterPro" id="IPR013149">
    <property type="entry name" value="ADH-like_C"/>
</dbReference>
<dbReference type="InterPro" id="IPR052711">
    <property type="entry name" value="Zinc_ADH-like"/>
</dbReference>
<dbReference type="SUPFAM" id="SSF50129">
    <property type="entry name" value="GroES-like"/>
    <property type="match status" value="1"/>
</dbReference>
<dbReference type="AlphaFoldDB" id="A0A0J7XZ12"/>
<dbReference type="OrthoDB" id="9790818at2"/>
<dbReference type="InterPro" id="IPR036291">
    <property type="entry name" value="NAD(P)-bd_dom_sf"/>
</dbReference>
<dbReference type="PATRIC" id="fig|1114963.3.peg.2093"/>
<evidence type="ECO:0000313" key="2">
    <source>
        <dbReference type="EMBL" id="KMS56478.1"/>
    </source>
</evidence>
<dbReference type="InterPro" id="IPR020843">
    <property type="entry name" value="ER"/>
</dbReference>
<keyword evidence="3" id="KW-1185">Reference proteome</keyword>
<dbReference type="InterPro" id="IPR011032">
    <property type="entry name" value="GroES-like_sf"/>
</dbReference>
<evidence type="ECO:0000313" key="3">
    <source>
        <dbReference type="Proteomes" id="UP000052268"/>
    </source>
</evidence>
<accession>A0A0J7XZ12</accession>
<protein>
    <submittedName>
        <fullName evidence="2">Alcohol dehydrogenase</fullName>
    </submittedName>
</protein>
<dbReference type="Gene3D" id="3.90.180.10">
    <property type="entry name" value="Medium-chain alcohol dehydrogenases, catalytic domain"/>
    <property type="match status" value="1"/>
</dbReference>
<evidence type="ECO:0000259" key="1">
    <source>
        <dbReference type="SMART" id="SM00829"/>
    </source>
</evidence>
<dbReference type="SMART" id="SM00829">
    <property type="entry name" value="PKS_ER"/>
    <property type="match status" value="1"/>
</dbReference>
<dbReference type="PANTHER" id="PTHR45033:SF2">
    <property type="entry name" value="ZINC-TYPE ALCOHOL DEHYDROGENASE-LIKE PROTEIN C1773.06C"/>
    <property type="match status" value="1"/>
</dbReference>
<dbReference type="Proteomes" id="UP000052268">
    <property type="component" value="Unassembled WGS sequence"/>
</dbReference>
<dbReference type="Pfam" id="PF00107">
    <property type="entry name" value="ADH_zinc_N"/>
    <property type="match status" value="1"/>
</dbReference>
<feature type="domain" description="Enoyl reductase (ER)" evidence="1">
    <location>
        <begin position="11"/>
        <end position="334"/>
    </location>
</feature>
<sequence>MKAYQLGAQTGLSSLTPVTRPDPVAGPGEAVLKVRYVSLNNRDLQILEGRYGAKKPEDRVPFSEGIGEVVALGEGATGIAVGDRAVLSHFIAWGDGPFDMRYFGADVGITQDGWMAEYLKVPASALVRVPESLADEQAAALAAATLTAWHAVAEVGQVKAGDLVVALGTGGVAMAALQIAKANGAFVAITSSSDEKLEQARKAGADFTVNYSKNPDWAAELMKQTGGRGADIVVETGGQHTLPQSINACAVNARIVIVGAGSADGPLPNYGAIIGKNLVIKGIAAGSRGMLVRLLRAMEANPFSPMVDRVFGFDEAVAACEYLKSGSHLGKVLIRVS</sequence>
<dbReference type="RefSeq" id="WP_059151331.1">
    <property type="nucleotide sequence ID" value="NZ_KQ130453.1"/>
</dbReference>